<sequence length="244" mass="25924">MVGCLLATAAAAQENPGFDPDAPCGGELRAADDTDKLMIAAWMHGYRSAGGEAAGMVDLATSASLLGELFTSCLADETRSLNEIMSPAEPSRDLVVAPAAAGTEADARALLMRFLDPAADRVALTAALKPEDADISEVYAEPLAGKLKASFAQTFTPGIQIGPKPDQNALLVYYSTTARLKSGDPALSNFPGGYADVLQYFRGDHPIVRFKFVEEGKELGLAFDGLIFVNGRWVLMPKPWRALE</sequence>
<organism evidence="1 2">
    <name type="scientific">Seohaeicola zhoushanensis</name>
    <dbReference type="NCBI Taxonomy" id="1569283"/>
    <lineage>
        <taxon>Bacteria</taxon>
        <taxon>Pseudomonadati</taxon>
        <taxon>Pseudomonadota</taxon>
        <taxon>Alphaproteobacteria</taxon>
        <taxon>Rhodobacterales</taxon>
        <taxon>Roseobacteraceae</taxon>
        <taxon>Seohaeicola</taxon>
    </lineage>
</organism>
<keyword evidence="2" id="KW-1185">Reference proteome</keyword>
<reference evidence="1" key="2">
    <citation type="submission" date="2020-09" db="EMBL/GenBank/DDBJ databases">
        <authorList>
            <person name="Sun Q."/>
            <person name="Kim S."/>
        </authorList>
    </citation>
    <scope>NUCLEOTIDE SEQUENCE</scope>
    <source>
        <strain evidence="1">KCTC 42650</strain>
    </source>
</reference>
<evidence type="ECO:0000313" key="1">
    <source>
        <dbReference type="EMBL" id="GHF56116.1"/>
    </source>
</evidence>
<reference evidence="1" key="1">
    <citation type="journal article" date="2014" name="Int. J. Syst. Evol. Microbiol.">
        <title>Complete genome sequence of Corynebacterium casei LMG S-19264T (=DSM 44701T), isolated from a smear-ripened cheese.</title>
        <authorList>
            <consortium name="US DOE Joint Genome Institute (JGI-PGF)"/>
            <person name="Walter F."/>
            <person name="Albersmeier A."/>
            <person name="Kalinowski J."/>
            <person name="Ruckert C."/>
        </authorList>
    </citation>
    <scope>NUCLEOTIDE SEQUENCE</scope>
    <source>
        <strain evidence="1">KCTC 42650</strain>
    </source>
</reference>
<name>A0A8J3GZN1_9RHOB</name>
<gene>
    <name evidence="1" type="ORF">GCM10017056_29650</name>
</gene>
<dbReference type="EMBL" id="BNCJ01000008">
    <property type="protein sequence ID" value="GHF56116.1"/>
    <property type="molecule type" value="Genomic_DNA"/>
</dbReference>
<proteinExistence type="predicted"/>
<dbReference type="Proteomes" id="UP000626220">
    <property type="component" value="Unassembled WGS sequence"/>
</dbReference>
<evidence type="ECO:0000313" key="2">
    <source>
        <dbReference type="Proteomes" id="UP000626220"/>
    </source>
</evidence>
<comment type="caution">
    <text evidence="1">The sequence shown here is derived from an EMBL/GenBank/DDBJ whole genome shotgun (WGS) entry which is preliminary data.</text>
</comment>
<accession>A0A8J3GZN1</accession>
<dbReference type="AlphaFoldDB" id="A0A8J3GZN1"/>
<protein>
    <submittedName>
        <fullName evidence="1">Uncharacterized protein</fullName>
    </submittedName>
</protein>